<keyword evidence="3" id="KW-1185">Reference proteome</keyword>
<organism evidence="2 3">
    <name type="scientific">Portunus trituberculatus</name>
    <name type="common">Swimming crab</name>
    <name type="synonym">Neptunus trituberculatus</name>
    <dbReference type="NCBI Taxonomy" id="210409"/>
    <lineage>
        <taxon>Eukaryota</taxon>
        <taxon>Metazoa</taxon>
        <taxon>Ecdysozoa</taxon>
        <taxon>Arthropoda</taxon>
        <taxon>Crustacea</taxon>
        <taxon>Multicrustacea</taxon>
        <taxon>Malacostraca</taxon>
        <taxon>Eumalacostraca</taxon>
        <taxon>Eucarida</taxon>
        <taxon>Decapoda</taxon>
        <taxon>Pleocyemata</taxon>
        <taxon>Brachyura</taxon>
        <taxon>Eubrachyura</taxon>
        <taxon>Portunoidea</taxon>
        <taxon>Portunidae</taxon>
        <taxon>Portuninae</taxon>
        <taxon>Portunus</taxon>
    </lineage>
</organism>
<evidence type="ECO:0000313" key="2">
    <source>
        <dbReference type="EMBL" id="MPC52283.1"/>
    </source>
</evidence>
<comment type="caution">
    <text evidence="2">The sequence shown here is derived from an EMBL/GenBank/DDBJ whole genome shotgun (WGS) entry which is preliminary data.</text>
</comment>
<keyword evidence="1" id="KW-0732">Signal</keyword>
<evidence type="ECO:0000313" key="3">
    <source>
        <dbReference type="Proteomes" id="UP000324222"/>
    </source>
</evidence>
<gene>
    <name evidence="2" type="ORF">E2C01_046147</name>
</gene>
<dbReference type="AlphaFoldDB" id="A0A5B7G4T6"/>
<dbReference type="Proteomes" id="UP000324222">
    <property type="component" value="Unassembled WGS sequence"/>
</dbReference>
<feature type="chain" id="PRO_5022882806" description="Secreted protein" evidence="1">
    <location>
        <begin position="20"/>
        <end position="85"/>
    </location>
</feature>
<protein>
    <recommendedName>
        <fullName evidence="4">Secreted protein</fullName>
    </recommendedName>
</protein>
<dbReference type="EMBL" id="VSRR010010753">
    <property type="protein sequence ID" value="MPC52283.1"/>
    <property type="molecule type" value="Genomic_DNA"/>
</dbReference>
<proteinExistence type="predicted"/>
<evidence type="ECO:0008006" key="4">
    <source>
        <dbReference type="Google" id="ProtNLM"/>
    </source>
</evidence>
<accession>A0A5B7G4T6</accession>
<evidence type="ECO:0000256" key="1">
    <source>
        <dbReference type="SAM" id="SignalP"/>
    </source>
</evidence>
<reference evidence="2 3" key="1">
    <citation type="submission" date="2019-05" db="EMBL/GenBank/DDBJ databases">
        <title>Another draft genome of Portunus trituberculatus and its Hox gene families provides insights of decapod evolution.</title>
        <authorList>
            <person name="Jeong J.-H."/>
            <person name="Song I."/>
            <person name="Kim S."/>
            <person name="Choi T."/>
            <person name="Kim D."/>
            <person name="Ryu S."/>
            <person name="Kim W."/>
        </authorList>
    </citation>
    <scope>NUCLEOTIDE SEQUENCE [LARGE SCALE GENOMIC DNA]</scope>
    <source>
        <tissue evidence="2">Muscle</tissue>
    </source>
</reference>
<sequence length="85" mass="9383">MIRRALEGVLLSLLYPWQAQEHADPSRLGAGHQFDRLKVTDGQFFECGIACSGGSFIAGEEGRKGRNETVEVGDCNSSKHGFWKE</sequence>
<feature type="signal peptide" evidence="1">
    <location>
        <begin position="1"/>
        <end position="19"/>
    </location>
</feature>
<name>A0A5B7G4T6_PORTR</name>